<dbReference type="PANTHER" id="PTHR43863">
    <property type="entry name" value="HYDROLASE, PUTATIVE (AFU_ORTHOLOGUE AFUA_1G03140)-RELATED"/>
    <property type="match status" value="1"/>
</dbReference>
<dbReference type="Proteomes" id="UP000283090">
    <property type="component" value="Unassembled WGS sequence"/>
</dbReference>
<evidence type="ECO:0000259" key="4">
    <source>
        <dbReference type="Pfam" id="PF21365"/>
    </source>
</evidence>
<keyword evidence="2" id="KW-0326">Glycosidase</keyword>
<dbReference type="CDD" id="cd06595">
    <property type="entry name" value="GH31_u1"/>
    <property type="match status" value="1"/>
</dbReference>
<dbReference type="Pfam" id="PF01055">
    <property type="entry name" value="Glyco_hydro_31_2nd"/>
    <property type="match status" value="1"/>
</dbReference>
<evidence type="ECO:0000256" key="1">
    <source>
        <dbReference type="ARBA" id="ARBA00007806"/>
    </source>
</evidence>
<proteinExistence type="inferred from homology"/>
<dbReference type="GO" id="GO:0005975">
    <property type="term" value="P:carbohydrate metabolic process"/>
    <property type="evidence" value="ECO:0007669"/>
    <property type="project" value="InterPro"/>
</dbReference>
<dbReference type="InterPro" id="IPR048395">
    <property type="entry name" value="Glyco_hydro_31_C"/>
</dbReference>
<evidence type="ECO:0000259" key="3">
    <source>
        <dbReference type="Pfam" id="PF01055"/>
    </source>
</evidence>
<dbReference type="OrthoDB" id="1334205at2759"/>
<dbReference type="STRING" id="97331.A0A437A4J7"/>
<dbReference type="Pfam" id="PF21365">
    <property type="entry name" value="Glyco_hydro_31_3rd"/>
    <property type="match status" value="1"/>
</dbReference>
<dbReference type="Gene3D" id="3.20.20.80">
    <property type="entry name" value="Glycosidases"/>
    <property type="match status" value="1"/>
</dbReference>
<name>A0A437A4J7_ARTFL</name>
<accession>A0A437A4J7</accession>
<feature type="domain" description="Glycoside hydrolase family 31 TIM barrel" evidence="3">
    <location>
        <begin position="194"/>
        <end position="497"/>
    </location>
</feature>
<evidence type="ECO:0000313" key="5">
    <source>
        <dbReference type="EMBL" id="RVD86102.1"/>
    </source>
</evidence>
<dbReference type="InterPro" id="IPR051816">
    <property type="entry name" value="Glycosyl_Hydrolase_31"/>
</dbReference>
<protein>
    <submittedName>
        <fullName evidence="5">Uncharacterized protein</fullName>
    </submittedName>
</protein>
<evidence type="ECO:0000256" key="2">
    <source>
        <dbReference type="RuleBase" id="RU361185"/>
    </source>
</evidence>
<sequence length="807" mass="91610">MNSYSRETKPTASADSIVIGEKYRFTVLTDRLIRYEWAFDGKFEDRASTFAINRSFPTPKYRVVEGETDLEIFTEFFHLSYDRGRFTPNGLTVALAGKHTIWGTFWRYGILDTGNLGGTARTLDGVDGRCSLEKGILSKDGVASIDDSTSMLFDGHGFVAPRPSGDRVDGYLFCYGRDYKDAIKTLYNLSGRQPQLPRWALGNWWSRFYPYNDVNYLALMDKFSENKIPLTVAVLDMDWHLVRDDRVPHSGWTGYTWNQELFPDPAGFGKEIHRRNLKVTLNDHPHSGVHHHEAAYEAMAKVLGYDTTHKAPVLFDATNKAFLDAFFDIVHRPLEKDACDFWWIDWQQGPYSRVEGMDPLWLLNHFHFLDNSKIAKDPLIFSRYAGPGSHRYPVGFSGDTVTSWESLEFQPEFTAAASNIGYGWWSHDIGGHFHGYRSDELVTRWVQFGVFSPIMRLHSSNSYWASKEPWNYQREYQDVMVHYMRLRHRLIPYIYSMGIDTSETPLPLVQPMYWSHPSCDEAYTVPNQYYFGSEAFVVPIVKPRDNRTGLAMARAWIPAGRHVDILTGIIYDGDRSIDIYRYLVEYPIFCPEGAILPLDISDTPANGALNPSGLEIIVIVGGNGRFEVVENEFDSGRSLSSGSANGNDRVYSKSIVDWSQSSGKLSATLSEKSSCCFRFIGICQIPSDLKVFVDGSTEVDFSAQEHQYPSVPSITVTLHNLPSRMTKVLIQLGSDPQLEVIDHTPRLRDMMLRYQTDFDQKDVIWDIVGSSRSPINVRIGNLMALGLESPLTGPFLELMLADSRACA</sequence>
<comment type="caution">
    <text evidence="5">The sequence shown here is derived from an EMBL/GenBank/DDBJ whole genome shotgun (WGS) entry which is preliminary data.</text>
</comment>
<reference evidence="5 6" key="1">
    <citation type="submission" date="2019-01" db="EMBL/GenBank/DDBJ databases">
        <title>Intercellular communication is required for trap formation in the nematode-trapping fungus Duddingtonia flagrans.</title>
        <authorList>
            <person name="Youssar L."/>
            <person name="Wernet V."/>
            <person name="Hensel N."/>
            <person name="Hildebrandt H.-G."/>
            <person name="Fischer R."/>
        </authorList>
    </citation>
    <scope>NUCLEOTIDE SEQUENCE [LARGE SCALE GENOMIC DNA]</scope>
    <source>
        <strain evidence="5 6">CBS H-5679</strain>
    </source>
</reference>
<dbReference type="SUPFAM" id="SSF51445">
    <property type="entry name" value="(Trans)glycosidases"/>
    <property type="match status" value="1"/>
</dbReference>
<organism evidence="5 6">
    <name type="scientific">Arthrobotrys flagrans</name>
    <name type="common">Nematode-trapping fungus</name>
    <name type="synonym">Trichothecium flagrans</name>
    <dbReference type="NCBI Taxonomy" id="97331"/>
    <lineage>
        <taxon>Eukaryota</taxon>
        <taxon>Fungi</taxon>
        <taxon>Dikarya</taxon>
        <taxon>Ascomycota</taxon>
        <taxon>Pezizomycotina</taxon>
        <taxon>Orbiliomycetes</taxon>
        <taxon>Orbiliales</taxon>
        <taxon>Orbiliaceae</taxon>
        <taxon>Arthrobotrys</taxon>
    </lineage>
</organism>
<dbReference type="VEuPathDB" id="FungiDB:DFL_004396"/>
<feature type="domain" description="Glycosyl hydrolase family 31 C-terminal" evidence="4">
    <location>
        <begin position="507"/>
        <end position="596"/>
    </location>
</feature>
<dbReference type="PANTHER" id="PTHR43863:SF2">
    <property type="entry name" value="MALTASE-GLUCOAMYLASE"/>
    <property type="match status" value="1"/>
</dbReference>
<keyword evidence="2" id="KW-0378">Hydrolase</keyword>
<dbReference type="AlphaFoldDB" id="A0A437A4J7"/>
<dbReference type="GO" id="GO:0004553">
    <property type="term" value="F:hydrolase activity, hydrolyzing O-glycosyl compounds"/>
    <property type="evidence" value="ECO:0007669"/>
    <property type="project" value="InterPro"/>
</dbReference>
<dbReference type="SUPFAM" id="SSF51011">
    <property type="entry name" value="Glycosyl hydrolase domain"/>
    <property type="match status" value="1"/>
</dbReference>
<comment type="similarity">
    <text evidence="1 2">Belongs to the glycosyl hydrolase 31 family.</text>
</comment>
<evidence type="ECO:0000313" key="6">
    <source>
        <dbReference type="Proteomes" id="UP000283090"/>
    </source>
</evidence>
<gene>
    <name evidence="5" type="ORF">DFL_004396</name>
</gene>
<keyword evidence="6" id="KW-1185">Reference proteome</keyword>
<dbReference type="InterPro" id="IPR017853">
    <property type="entry name" value="GH"/>
</dbReference>
<dbReference type="InterPro" id="IPR000322">
    <property type="entry name" value="Glyco_hydro_31_TIM"/>
</dbReference>
<dbReference type="RefSeq" id="XP_067491646.1">
    <property type="nucleotide sequence ID" value="XM_067633482.1"/>
</dbReference>
<dbReference type="GeneID" id="93586707"/>
<dbReference type="EMBL" id="SAEB01000006">
    <property type="protein sequence ID" value="RVD86102.1"/>
    <property type="molecule type" value="Genomic_DNA"/>
</dbReference>